<dbReference type="AlphaFoldDB" id="A0AAD4C394"/>
<gene>
    <name evidence="1" type="ORF">L210DRAFT_981290</name>
</gene>
<reference evidence="1" key="1">
    <citation type="submission" date="2019-10" db="EMBL/GenBank/DDBJ databases">
        <authorList>
            <consortium name="DOE Joint Genome Institute"/>
            <person name="Kuo A."/>
            <person name="Miyauchi S."/>
            <person name="Kiss E."/>
            <person name="Drula E."/>
            <person name="Kohler A."/>
            <person name="Sanchez-Garcia M."/>
            <person name="Andreopoulos B."/>
            <person name="Barry K.W."/>
            <person name="Bonito G."/>
            <person name="Buee M."/>
            <person name="Carver A."/>
            <person name="Chen C."/>
            <person name="Cichocki N."/>
            <person name="Clum A."/>
            <person name="Culley D."/>
            <person name="Crous P.W."/>
            <person name="Fauchery L."/>
            <person name="Girlanda M."/>
            <person name="Hayes R."/>
            <person name="Keri Z."/>
            <person name="LaButti K."/>
            <person name="Lipzen A."/>
            <person name="Lombard V."/>
            <person name="Magnuson J."/>
            <person name="Maillard F."/>
            <person name="Morin E."/>
            <person name="Murat C."/>
            <person name="Nolan M."/>
            <person name="Ohm R."/>
            <person name="Pangilinan J."/>
            <person name="Pereira M."/>
            <person name="Perotto S."/>
            <person name="Peter M."/>
            <person name="Riley R."/>
            <person name="Sitrit Y."/>
            <person name="Stielow B."/>
            <person name="Szollosi G."/>
            <person name="Zifcakova L."/>
            <person name="Stursova M."/>
            <person name="Spatafora J.W."/>
            <person name="Tedersoo L."/>
            <person name="Vaario L.-M."/>
            <person name="Yamada A."/>
            <person name="Yan M."/>
            <person name="Wang P."/>
            <person name="Xu J."/>
            <person name="Bruns T."/>
            <person name="Baldrian P."/>
            <person name="Vilgalys R."/>
            <person name="Henrissat B."/>
            <person name="Grigoriev I.V."/>
            <person name="Hibbett D."/>
            <person name="Nagy L.G."/>
            <person name="Martin F.M."/>
        </authorList>
    </citation>
    <scope>NUCLEOTIDE SEQUENCE</scope>
    <source>
        <strain evidence="1">BED1</strain>
    </source>
</reference>
<proteinExistence type="predicted"/>
<dbReference type="Proteomes" id="UP001194468">
    <property type="component" value="Unassembled WGS sequence"/>
</dbReference>
<dbReference type="EMBL" id="WHUW01000004">
    <property type="protein sequence ID" value="KAF8447247.1"/>
    <property type="molecule type" value="Genomic_DNA"/>
</dbReference>
<comment type="caution">
    <text evidence="1">The sequence shown here is derived from an EMBL/GenBank/DDBJ whole genome shotgun (WGS) entry which is preliminary data.</text>
</comment>
<keyword evidence="2" id="KW-1185">Reference proteome</keyword>
<reference evidence="1" key="2">
    <citation type="journal article" date="2020" name="Nat. Commun.">
        <title>Large-scale genome sequencing of mycorrhizal fungi provides insights into the early evolution of symbiotic traits.</title>
        <authorList>
            <person name="Miyauchi S."/>
            <person name="Kiss E."/>
            <person name="Kuo A."/>
            <person name="Drula E."/>
            <person name="Kohler A."/>
            <person name="Sanchez-Garcia M."/>
            <person name="Morin E."/>
            <person name="Andreopoulos B."/>
            <person name="Barry K.W."/>
            <person name="Bonito G."/>
            <person name="Buee M."/>
            <person name="Carver A."/>
            <person name="Chen C."/>
            <person name="Cichocki N."/>
            <person name="Clum A."/>
            <person name="Culley D."/>
            <person name="Crous P.W."/>
            <person name="Fauchery L."/>
            <person name="Girlanda M."/>
            <person name="Hayes R.D."/>
            <person name="Keri Z."/>
            <person name="LaButti K."/>
            <person name="Lipzen A."/>
            <person name="Lombard V."/>
            <person name="Magnuson J."/>
            <person name="Maillard F."/>
            <person name="Murat C."/>
            <person name="Nolan M."/>
            <person name="Ohm R.A."/>
            <person name="Pangilinan J."/>
            <person name="Pereira M.F."/>
            <person name="Perotto S."/>
            <person name="Peter M."/>
            <person name="Pfister S."/>
            <person name="Riley R."/>
            <person name="Sitrit Y."/>
            <person name="Stielow J.B."/>
            <person name="Szollosi G."/>
            <person name="Zifcakova L."/>
            <person name="Stursova M."/>
            <person name="Spatafora J.W."/>
            <person name="Tedersoo L."/>
            <person name="Vaario L.M."/>
            <person name="Yamada A."/>
            <person name="Yan M."/>
            <person name="Wang P."/>
            <person name="Xu J."/>
            <person name="Bruns T."/>
            <person name="Baldrian P."/>
            <person name="Vilgalys R."/>
            <person name="Dunand C."/>
            <person name="Henrissat B."/>
            <person name="Grigoriev I.V."/>
            <person name="Hibbett D."/>
            <person name="Nagy L.G."/>
            <person name="Martin F.M."/>
        </authorList>
    </citation>
    <scope>NUCLEOTIDE SEQUENCE</scope>
    <source>
        <strain evidence="1">BED1</strain>
    </source>
</reference>
<evidence type="ECO:0000313" key="2">
    <source>
        <dbReference type="Proteomes" id="UP001194468"/>
    </source>
</evidence>
<sequence>MLKNLLQINNKDFNEKLLGILAPVLDDHFDTLLTKFRDESNKIPDHDLRDLEIALVLSNNEGKKIKLFNHLDHYIATMPLSSQCTIALPLTAIVGWLLRRGGPICSSEKSDWKAFLRPNFKLLLFPAWSDPGALADNPQTLRLLLNCTEKWLSTYGYFGTGASPQSPPGAILARVQRAVDQLNSGDCKLPLDIKWTLRKFSIEINQQGKNLEGSGSGAVGGRIGVIQTGSL</sequence>
<accession>A0AAD4C394</accession>
<name>A0AAD4C394_BOLED</name>
<organism evidence="1 2">
    <name type="scientific">Boletus edulis BED1</name>
    <dbReference type="NCBI Taxonomy" id="1328754"/>
    <lineage>
        <taxon>Eukaryota</taxon>
        <taxon>Fungi</taxon>
        <taxon>Dikarya</taxon>
        <taxon>Basidiomycota</taxon>
        <taxon>Agaricomycotina</taxon>
        <taxon>Agaricomycetes</taxon>
        <taxon>Agaricomycetidae</taxon>
        <taxon>Boletales</taxon>
        <taxon>Boletineae</taxon>
        <taxon>Boletaceae</taxon>
        <taxon>Boletoideae</taxon>
        <taxon>Boletus</taxon>
    </lineage>
</organism>
<evidence type="ECO:0000313" key="1">
    <source>
        <dbReference type="EMBL" id="KAF8447247.1"/>
    </source>
</evidence>
<protein>
    <submittedName>
        <fullName evidence="1">Uncharacterized protein</fullName>
    </submittedName>
</protein>